<dbReference type="Pfam" id="PF01475">
    <property type="entry name" value="FUR"/>
    <property type="match status" value="1"/>
</dbReference>
<dbReference type="SUPFAM" id="SSF46785">
    <property type="entry name" value="Winged helix' DNA-binding domain"/>
    <property type="match status" value="1"/>
</dbReference>
<proteinExistence type="inferred from homology"/>
<dbReference type="InterPro" id="IPR043135">
    <property type="entry name" value="Fur_C"/>
</dbReference>
<comment type="cofactor">
    <cofactor evidence="12">
        <name>Zn(2+)</name>
        <dbReference type="ChEBI" id="CHEBI:29105"/>
    </cofactor>
    <text evidence="12">Binds 1 zinc ion per subunit.</text>
</comment>
<feature type="binding site" evidence="12">
    <location>
        <position position="106"/>
    </location>
    <ligand>
        <name>Zn(2+)</name>
        <dbReference type="ChEBI" id="CHEBI:29105"/>
    </ligand>
</feature>
<comment type="cofactor">
    <cofactor evidence="13">
        <name>Mn(2+)</name>
        <dbReference type="ChEBI" id="CHEBI:29035"/>
    </cofactor>
    <cofactor evidence="13">
        <name>Fe(2+)</name>
        <dbReference type="ChEBI" id="CHEBI:29033"/>
    </cofactor>
    <text evidence="13">Binds 1 Mn(2+) or Fe(2+) ion per subunit.</text>
</comment>
<evidence type="ECO:0000256" key="3">
    <source>
        <dbReference type="ARBA" id="ARBA00011738"/>
    </source>
</evidence>
<dbReference type="RefSeq" id="WP_109744562.1">
    <property type="nucleotide sequence ID" value="NZ_QGGO01000026.1"/>
</dbReference>
<evidence type="ECO:0000256" key="11">
    <source>
        <dbReference type="ARBA" id="ARBA00023163"/>
    </source>
</evidence>
<reference evidence="14 15" key="1">
    <citation type="submission" date="2018-05" db="EMBL/GenBank/DDBJ databases">
        <title>Genomic Encyclopedia of Archaeal and Bacterial Type Strains, Phase II (KMG-II): from individual species to whole genera.</title>
        <authorList>
            <person name="Goeker M."/>
        </authorList>
    </citation>
    <scope>NUCLEOTIDE SEQUENCE [LARGE SCALE GENOMIC DNA]</scope>
    <source>
        <strain evidence="14 15">DSM 22214</strain>
    </source>
</reference>
<evidence type="ECO:0000256" key="10">
    <source>
        <dbReference type="ARBA" id="ARBA00023125"/>
    </source>
</evidence>
<comment type="subunit">
    <text evidence="3">Homodimer.</text>
</comment>
<feature type="binding site" evidence="12">
    <location>
        <position position="148"/>
    </location>
    <ligand>
        <name>Zn(2+)</name>
        <dbReference type="ChEBI" id="CHEBI:29105"/>
    </ligand>
</feature>
<evidence type="ECO:0000256" key="8">
    <source>
        <dbReference type="ARBA" id="ARBA00022833"/>
    </source>
</evidence>
<comment type="caution">
    <text evidence="14">The sequence shown here is derived from an EMBL/GenBank/DDBJ whole genome shotgun (WGS) entry which is preliminary data.</text>
</comment>
<feature type="binding site" evidence="12">
    <location>
        <position position="143"/>
    </location>
    <ligand>
        <name>Zn(2+)</name>
        <dbReference type="ChEBI" id="CHEBI:29105"/>
    </ligand>
</feature>
<comment type="similarity">
    <text evidence="2">Belongs to the Fur family.</text>
</comment>
<evidence type="ECO:0000256" key="6">
    <source>
        <dbReference type="ARBA" id="ARBA00022491"/>
    </source>
</evidence>
<evidence type="ECO:0000256" key="1">
    <source>
        <dbReference type="ARBA" id="ARBA00004496"/>
    </source>
</evidence>
<dbReference type="GO" id="GO:0003700">
    <property type="term" value="F:DNA-binding transcription factor activity"/>
    <property type="evidence" value="ECO:0007669"/>
    <property type="project" value="InterPro"/>
</dbReference>
<evidence type="ECO:0000256" key="7">
    <source>
        <dbReference type="ARBA" id="ARBA00022723"/>
    </source>
</evidence>
<comment type="subcellular location">
    <subcellularLocation>
        <location evidence="1">Cytoplasm</location>
    </subcellularLocation>
</comment>
<evidence type="ECO:0000256" key="5">
    <source>
        <dbReference type="ARBA" id="ARBA00022490"/>
    </source>
</evidence>
<feature type="binding site" evidence="12">
    <location>
        <position position="103"/>
    </location>
    <ligand>
        <name>Zn(2+)</name>
        <dbReference type="ChEBI" id="CHEBI:29105"/>
    </ligand>
</feature>
<dbReference type="InterPro" id="IPR036388">
    <property type="entry name" value="WH-like_DNA-bd_sf"/>
</dbReference>
<evidence type="ECO:0000256" key="9">
    <source>
        <dbReference type="ARBA" id="ARBA00023015"/>
    </source>
</evidence>
<dbReference type="Gene3D" id="1.10.10.10">
    <property type="entry name" value="Winged helix-like DNA-binding domain superfamily/Winged helix DNA-binding domain"/>
    <property type="match status" value="1"/>
</dbReference>
<keyword evidence="5" id="KW-0963">Cytoplasm</keyword>
<dbReference type="AlphaFoldDB" id="A0A316DRH1"/>
<dbReference type="PANTHER" id="PTHR33202">
    <property type="entry name" value="ZINC UPTAKE REGULATION PROTEIN"/>
    <property type="match status" value="1"/>
</dbReference>
<keyword evidence="10" id="KW-0238">DNA-binding</keyword>
<dbReference type="CDD" id="cd07153">
    <property type="entry name" value="Fur_like"/>
    <property type="match status" value="1"/>
</dbReference>
<dbReference type="OrthoDB" id="8659436at2"/>
<feature type="binding site" evidence="13">
    <location>
        <position position="135"/>
    </location>
    <ligand>
        <name>Fe cation</name>
        <dbReference type="ChEBI" id="CHEBI:24875"/>
    </ligand>
</feature>
<keyword evidence="7 12" id="KW-0479">Metal-binding</keyword>
<protein>
    <recommendedName>
        <fullName evidence="4">Ferric uptake regulation protein</fullName>
    </recommendedName>
</protein>
<keyword evidence="6" id="KW-0678">Repressor</keyword>
<evidence type="ECO:0000256" key="2">
    <source>
        <dbReference type="ARBA" id="ARBA00007957"/>
    </source>
</evidence>
<evidence type="ECO:0000256" key="13">
    <source>
        <dbReference type="PIRSR" id="PIRSR602481-2"/>
    </source>
</evidence>
<evidence type="ECO:0000256" key="4">
    <source>
        <dbReference type="ARBA" id="ARBA00020910"/>
    </source>
</evidence>
<dbReference type="GO" id="GO:0005829">
    <property type="term" value="C:cytosol"/>
    <property type="evidence" value="ECO:0007669"/>
    <property type="project" value="TreeGrafter"/>
</dbReference>
<evidence type="ECO:0000256" key="12">
    <source>
        <dbReference type="PIRSR" id="PIRSR602481-1"/>
    </source>
</evidence>
<dbReference type="GO" id="GO:0000976">
    <property type="term" value="F:transcription cis-regulatory region binding"/>
    <property type="evidence" value="ECO:0007669"/>
    <property type="project" value="TreeGrafter"/>
</dbReference>
<dbReference type="Gene3D" id="3.30.1490.190">
    <property type="match status" value="1"/>
</dbReference>
<keyword evidence="13" id="KW-0408">Iron</keyword>
<keyword evidence="11" id="KW-0804">Transcription</keyword>
<name>A0A316DRH1_9BACT</name>
<dbReference type="Proteomes" id="UP000245489">
    <property type="component" value="Unassembled WGS sequence"/>
</dbReference>
<feature type="binding site" evidence="13">
    <location>
        <position position="99"/>
    </location>
    <ligand>
        <name>Fe cation</name>
        <dbReference type="ChEBI" id="CHEBI:24875"/>
    </ligand>
</feature>
<keyword evidence="8 12" id="KW-0862">Zinc</keyword>
<evidence type="ECO:0000313" key="15">
    <source>
        <dbReference type="Proteomes" id="UP000245489"/>
    </source>
</evidence>
<gene>
    <name evidence="14" type="ORF">LV89_03888</name>
</gene>
<dbReference type="GO" id="GO:0008270">
    <property type="term" value="F:zinc ion binding"/>
    <property type="evidence" value="ECO:0007669"/>
    <property type="project" value="TreeGrafter"/>
</dbReference>
<organism evidence="14 15">
    <name type="scientific">Arcicella aurantiaca</name>
    <dbReference type="NCBI Taxonomy" id="591202"/>
    <lineage>
        <taxon>Bacteria</taxon>
        <taxon>Pseudomonadati</taxon>
        <taxon>Bacteroidota</taxon>
        <taxon>Cytophagia</taxon>
        <taxon>Cytophagales</taxon>
        <taxon>Flectobacillaceae</taxon>
        <taxon>Arcicella</taxon>
    </lineage>
</organism>
<dbReference type="InterPro" id="IPR002481">
    <property type="entry name" value="FUR"/>
</dbReference>
<dbReference type="GO" id="GO:0045892">
    <property type="term" value="P:negative regulation of DNA-templated transcription"/>
    <property type="evidence" value="ECO:0007669"/>
    <property type="project" value="TreeGrafter"/>
</dbReference>
<dbReference type="GO" id="GO:1900376">
    <property type="term" value="P:regulation of secondary metabolite biosynthetic process"/>
    <property type="evidence" value="ECO:0007669"/>
    <property type="project" value="TreeGrafter"/>
</dbReference>
<dbReference type="EMBL" id="QGGO01000026">
    <property type="protein sequence ID" value="PWK20078.1"/>
    <property type="molecule type" value="Genomic_DNA"/>
</dbReference>
<accession>A0A316DRH1</accession>
<keyword evidence="9" id="KW-0805">Transcription regulation</keyword>
<keyword evidence="15" id="KW-1185">Reference proteome</keyword>
<dbReference type="InterPro" id="IPR036390">
    <property type="entry name" value="WH_DNA-bd_sf"/>
</dbReference>
<sequence>MAQEILKVIKQHLSVFLEQKGYRKTNERFAILEEIYGRNDHFGADELYFAMHDKNYPVSRGTVYNTLEMLEECGLVLKHQFDKGVAARYEKAYGRKQHDHLFCLDCKQIREFCDPRLQVIQNMVNEVFDCEIMYHSLTFYSKCKKADCINNSNRNTDNELNL</sequence>
<evidence type="ECO:0000313" key="14">
    <source>
        <dbReference type="EMBL" id="PWK20078.1"/>
    </source>
</evidence>
<dbReference type="PANTHER" id="PTHR33202:SF2">
    <property type="entry name" value="FERRIC UPTAKE REGULATION PROTEIN"/>
    <property type="match status" value="1"/>
</dbReference>